<dbReference type="SUPFAM" id="SSF53098">
    <property type="entry name" value="Ribonuclease H-like"/>
    <property type="match status" value="1"/>
</dbReference>
<dbReference type="InterPro" id="IPR012337">
    <property type="entry name" value="RNaseH-like_sf"/>
</dbReference>
<name>A0A915EHS5_9BILA</name>
<organism evidence="1 2">
    <name type="scientific">Ditylenchus dipsaci</name>
    <dbReference type="NCBI Taxonomy" id="166011"/>
    <lineage>
        <taxon>Eukaryota</taxon>
        <taxon>Metazoa</taxon>
        <taxon>Ecdysozoa</taxon>
        <taxon>Nematoda</taxon>
        <taxon>Chromadorea</taxon>
        <taxon>Rhabditida</taxon>
        <taxon>Tylenchina</taxon>
        <taxon>Tylenchomorpha</taxon>
        <taxon>Sphaerularioidea</taxon>
        <taxon>Anguinidae</taxon>
        <taxon>Anguininae</taxon>
        <taxon>Ditylenchus</taxon>
    </lineage>
</organism>
<protein>
    <submittedName>
        <fullName evidence="2">Cytochrome P450</fullName>
    </submittedName>
</protein>
<keyword evidence="1" id="KW-1185">Reference proteome</keyword>
<evidence type="ECO:0000313" key="1">
    <source>
        <dbReference type="Proteomes" id="UP000887574"/>
    </source>
</evidence>
<dbReference type="Gene3D" id="3.30.420.10">
    <property type="entry name" value="Ribonuclease H-like superfamily/Ribonuclease H"/>
    <property type="match status" value="1"/>
</dbReference>
<dbReference type="GO" id="GO:0003676">
    <property type="term" value="F:nucleic acid binding"/>
    <property type="evidence" value="ECO:0007669"/>
    <property type="project" value="InterPro"/>
</dbReference>
<reference evidence="2" key="1">
    <citation type="submission" date="2022-11" db="UniProtKB">
        <authorList>
            <consortium name="WormBaseParasite"/>
        </authorList>
    </citation>
    <scope>IDENTIFICATION</scope>
</reference>
<dbReference type="AlphaFoldDB" id="A0A915EHS5"/>
<evidence type="ECO:0000313" key="2">
    <source>
        <dbReference type="WBParaSite" id="jg6819"/>
    </source>
</evidence>
<accession>A0A915EHS5</accession>
<dbReference type="InterPro" id="IPR036397">
    <property type="entry name" value="RNaseH_sf"/>
</dbReference>
<dbReference type="WBParaSite" id="jg6819">
    <property type="protein sequence ID" value="jg6819"/>
    <property type="gene ID" value="jg6819"/>
</dbReference>
<sequence length="96" mass="11299">MLFVYREIFNRGGVLPEIIRQGTKLYEMRVAKKGLLVKTTFHDSYNLVPIPLASFKKSFELEVEEKPFFPYLYNTPANYGRRCPTFRPVMTTCIDR</sequence>
<dbReference type="Proteomes" id="UP000887574">
    <property type="component" value="Unplaced"/>
</dbReference>
<proteinExistence type="predicted"/>